<name>A0A2U2DIV6_9HYPH</name>
<feature type="transmembrane region" description="Helical" evidence="9">
    <location>
        <begin position="190"/>
        <end position="210"/>
    </location>
</feature>
<evidence type="ECO:0000313" key="10">
    <source>
        <dbReference type="EMBL" id="PWE53235.1"/>
    </source>
</evidence>
<keyword evidence="5" id="KW-0029">Amino-acid transport</keyword>
<dbReference type="AlphaFoldDB" id="A0A2U2DIV6"/>
<evidence type="ECO:0000256" key="2">
    <source>
        <dbReference type="ARBA" id="ARBA00022448"/>
    </source>
</evidence>
<dbReference type="CDD" id="cd06582">
    <property type="entry name" value="TM_PBP1_LivH_like"/>
    <property type="match status" value="1"/>
</dbReference>
<keyword evidence="7 9" id="KW-0472">Membrane</keyword>
<dbReference type="Proteomes" id="UP000245252">
    <property type="component" value="Unassembled WGS sequence"/>
</dbReference>
<dbReference type="RefSeq" id="WP_109461277.1">
    <property type="nucleotide sequence ID" value="NZ_QFBC01000017.1"/>
</dbReference>
<keyword evidence="10" id="KW-0067">ATP-binding</keyword>
<evidence type="ECO:0000256" key="6">
    <source>
        <dbReference type="ARBA" id="ARBA00022989"/>
    </source>
</evidence>
<dbReference type="GO" id="GO:0006865">
    <property type="term" value="P:amino acid transport"/>
    <property type="evidence" value="ECO:0007669"/>
    <property type="project" value="UniProtKB-KW"/>
</dbReference>
<feature type="transmembrane region" description="Helical" evidence="9">
    <location>
        <begin position="43"/>
        <end position="69"/>
    </location>
</feature>
<keyword evidence="11" id="KW-1185">Reference proteome</keyword>
<keyword evidence="4 9" id="KW-0812">Transmembrane</keyword>
<dbReference type="PANTHER" id="PTHR11795">
    <property type="entry name" value="BRANCHED-CHAIN AMINO ACID TRANSPORT SYSTEM PERMEASE PROTEIN LIVH"/>
    <property type="match status" value="1"/>
</dbReference>
<accession>A0A2U2DIV6</accession>
<evidence type="ECO:0000256" key="1">
    <source>
        <dbReference type="ARBA" id="ARBA00004651"/>
    </source>
</evidence>
<evidence type="ECO:0000313" key="11">
    <source>
        <dbReference type="Proteomes" id="UP000245252"/>
    </source>
</evidence>
<feature type="transmembrane region" description="Helical" evidence="9">
    <location>
        <begin position="307"/>
        <end position="327"/>
    </location>
</feature>
<feature type="transmembrane region" description="Helical" evidence="9">
    <location>
        <begin position="239"/>
        <end position="261"/>
    </location>
</feature>
<keyword evidence="3" id="KW-1003">Cell membrane</keyword>
<feature type="transmembrane region" description="Helical" evidence="9">
    <location>
        <begin position="273"/>
        <end position="300"/>
    </location>
</feature>
<organism evidence="10 11">
    <name type="scientific">Metarhizobium album</name>
    <dbReference type="NCBI Taxonomy" id="2182425"/>
    <lineage>
        <taxon>Bacteria</taxon>
        <taxon>Pseudomonadati</taxon>
        <taxon>Pseudomonadota</taxon>
        <taxon>Alphaproteobacteria</taxon>
        <taxon>Hyphomicrobiales</taxon>
        <taxon>Rhizobiaceae</taxon>
        <taxon>Metarhizobium</taxon>
    </lineage>
</organism>
<sequence>MRSFINRQPIWSLIIFIVLAFFVWAIFAAWPPGFEDVFGKKKVFLNAFFNGITLGALYFLVASGFTLIFGLMKNVNLAHGSLYMLGGYIGYGVAVTTGWWLLSFVVAFIVVGLLGIVLQVVVFRRMEGEDLRQTLVTIGISIVLADLMLWIWGGNFYQILAPEWLSGPVKLPLVTALKSNGEAVYLTYPIVRLVIFLGAVVVGVLMWLALNRTRVGMLIRAGVDDRDMLSATGVRIQRVFVLVFAFGAGLAGIAGVVGGTFQSMAPGEDTRFLLASLVVVIVGGMGSIPGAAVGALIIGLAEQFGSVYFPTYAVVLTFLIMVVVLAFRPQGLFGRTR</sequence>
<dbReference type="InterPro" id="IPR001851">
    <property type="entry name" value="ABC_transp_permease"/>
</dbReference>
<feature type="transmembrane region" description="Helical" evidence="9">
    <location>
        <begin position="12"/>
        <end position="31"/>
    </location>
</feature>
<proteinExistence type="inferred from homology"/>
<protein>
    <submittedName>
        <fullName evidence="10">ABC transporter ATP-binding protein</fullName>
    </submittedName>
</protein>
<keyword evidence="2" id="KW-0813">Transport</keyword>
<evidence type="ECO:0000256" key="3">
    <source>
        <dbReference type="ARBA" id="ARBA00022475"/>
    </source>
</evidence>
<gene>
    <name evidence="10" type="ORF">DEM27_26580</name>
</gene>
<evidence type="ECO:0000256" key="4">
    <source>
        <dbReference type="ARBA" id="ARBA00022692"/>
    </source>
</evidence>
<dbReference type="InterPro" id="IPR052157">
    <property type="entry name" value="BCAA_transport_permease"/>
</dbReference>
<dbReference type="PANTHER" id="PTHR11795:SF442">
    <property type="entry name" value="ABC TRANSPORTER ATP-BINDING PROTEIN"/>
    <property type="match status" value="1"/>
</dbReference>
<dbReference type="EMBL" id="QFBC01000017">
    <property type="protein sequence ID" value="PWE53235.1"/>
    <property type="molecule type" value="Genomic_DNA"/>
</dbReference>
<keyword evidence="6 9" id="KW-1133">Transmembrane helix</keyword>
<feature type="transmembrane region" description="Helical" evidence="9">
    <location>
        <begin position="76"/>
        <end position="94"/>
    </location>
</feature>
<dbReference type="GO" id="GO:0022857">
    <property type="term" value="F:transmembrane transporter activity"/>
    <property type="evidence" value="ECO:0007669"/>
    <property type="project" value="InterPro"/>
</dbReference>
<feature type="transmembrane region" description="Helical" evidence="9">
    <location>
        <begin position="135"/>
        <end position="153"/>
    </location>
</feature>
<evidence type="ECO:0000256" key="7">
    <source>
        <dbReference type="ARBA" id="ARBA00023136"/>
    </source>
</evidence>
<reference evidence="10 11" key="1">
    <citation type="submission" date="2018-05" db="EMBL/GenBank/DDBJ databases">
        <title>The draft genome of strain NS-104.</title>
        <authorList>
            <person name="Hang P."/>
            <person name="Jiang J."/>
        </authorList>
    </citation>
    <scope>NUCLEOTIDE SEQUENCE [LARGE SCALE GENOMIC DNA]</scope>
    <source>
        <strain evidence="10 11">NS-104</strain>
    </source>
</reference>
<feature type="transmembrane region" description="Helical" evidence="9">
    <location>
        <begin position="100"/>
        <end position="123"/>
    </location>
</feature>
<comment type="subcellular location">
    <subcellularLocation>
        <location evidence="1">Cell membrane</location>
        <topology evidence="1">Multi-pass membrane protein</topology>
    </subcellularLocation>
</comment>
<evidence type="ECO:0000256" key="5">
    <source>
        <dbReference type="ARBA" id="ARBA00022970"/>
    </source>
</evidence>
<dbReference type="GO" id="GO:0005524">
    <property type="term" value="F:ATP binding"/>
    <property type="evidence" value="ECO:0007669"/>
    <property type="project" value="UniProtKB-KW"/>
</dbReference>
<dbReference type="GO" id="GO:0005886">
    <property type="term" value="C:plasma membrane"/>
    <property type="evidence" value="ECO:0007669"/>
    <property type="project" value="UniProtKB-SubCell"/>
</dbReference>
<dbReference type="Pfam" id="PF02653">
    <property type="entry name" value="BPD_transp_2"/>
    <property type="match status" value="1"/>
</dbReference>
<comment type="caution">
    <text evidence="10">The sequence shown here is derived from an EMBL/GenBank/DDBJ whole genome shotgun (WGS) entry which is preliminary data.</text>
</comment>
<dbReference type="OrthoDB" id="9807115at2"/>
<evidence type="ECO:0000256" key="9">
    <source>
        <dbReference type="SAM" id="Phobius"/>
    </source>
</evidence>
<comment type="similarity">
    <text evidence="8">Belongs to the binding-protein-dependent transport system permease family. LivHM subfamily.</text>
</comment>
<evidence type="ECO:0000256" key="8">
    <source>
        <dbReference type="ARBA" id="ARBA00037998"/>
    </source>
</evidence>
<keyword evidence="10" id="KW-0547">Nucleotide-binding</keyword>